<comment type="caution">
    <text evidence="2">The sequence shown here is derived from an EMBL/GenBank/DDBJ whole genome shotgun (WGS) entry which is preliminary data.</text>
</comment>
<dbReference type="AlphaFoldDB" id="A0A0W8F035"/>
<sequence>MELPGPGEPAGDLNRPFSGEEPEYSDPVSAAASGLEPRAGDRSGSREPVVALQESGETAGDLNRPFSGEEPEYSDPVSAVASGLEPRAGDRSGSREPVVALQESGETAGDLSRPFSGREPEYSDPASTAASGLEPRAGDRSGSREPVVALQESEEPAGDLHRSPSGEEAGRSSHDTLAPEVRAGDRPGSGEPEPMVLDLLQPEVPGVSTDTQENSGSGNPDEGLFTPLAGPSLDRSRWTVTLHTESPFAKVGRLYLAGDSLVIRSDLDGRGFSIALADVVHVLDGETGPVRLISGGSVVGSARTSLSGKAMNISIPPFLYTTPLRSLSPVLDEQVRKAPLFVGREVVEG</sequence>
<evidence type="ECO:0000256" key="1">
    <source>
        <dbReference type="SAM" id="MobiDB-lite"/>
    </source>
</evidence>
<name>A0A0W8F035_9ZZZZ</name>
<feature type="region of interest" description="Disordered" evidence="1">
    <location>
        <begin position="1"/>
        <end position="229"/>
    </location>
</feature>
<reference evidence="2" key="1">
    <citation type="journal article" date="2015" name="Proc. Natl. Acad. Sci. U.S.A.">
        <title>Networks of energetic and metabolic interactions define dynamics in microbial communities.</title>
        <authorList>
            <person name="Embree M."/>
            <person name="Liu J.K."/>
            <person name="Al-Bassam M.M."/>
            <person name="Zengler K."/>
        </authorList>
    </citation>
    <scope>NUCLEOTIDE SEQUENCE</scope>
</reference>
<proteinExistence type="predicted"/>
<accession>A0A0W8F035</accession>
<feature type="compositionally biased region" description="Polar residues" evidence="1">
    <location>
        <begin position="208"/>
        <end position="218"/>
    </location>
</feature>
<organism evidence="2">
    <name type="scientific">hydrocarbon metagenome</name>
    <dbReference type="NCBI Taxonomy" id="938273"/>
    <lineage>
        <taxon>unclassified sequences</taxon>
        <taxon>metagenomes</taxon>
        <taxon>ecological metagenomes</taxon>
    </lineage>
</organism>
<protein>
    <submittedName>
        <fullName evidence="2">Uncharacterized protein</fullName>
    </submittedName>
</protein>
<dbReference type="EMBL" id="LNQE01001683">
    <property type="protein sequence ID" value="KUG14244.1"/>
    <property type="molecule type" value="Genomic_DNA"/>
</dbReference>
<feature type="compositionally biased region" description="Basic and acidic residues" evidence="1">
    <location>
        <begin position="158"/>
        <end position="174"/>
    </location>
</feature>
<gene>
    <name evidence="2" type="ORF">ASZ90_016117</name>
</gene>
<evidence type="ECO:0000313" key="2">
    <source>
        <dbReference type="EMBL" id="KUG14244.1"/>
    </source>
</evidence>